<dbReference type="GO" id="GO:0004656">
    <property type="term" value="F:procollagen-proline 4-dioxygenase activity"/>
    <property type="evidence" value="ECO:0007669"/>
    <property type="project" value="TreeGrafter"/>
</dbReference>
<evidence type="ECO:0000256" key="6">
    <source>
        <dbReference type="SAM" id="Phobius"/>
    </source>
</evidence>
<comment type="cofactor">
    <cofactor evidence="1">
        <name>L-ascorbate</name>
        <dbReference type="ChEBI" id="CHEBI:38290"/>
    </cofactor>
</comment>
<dbReference type="AlphaFoldDB" id="A0A1V8SVW8"/>
<feature type="domain" description="Prolyl 4-hydroxylase alpha subunit" evidence="7">
    <location>
        <begin position="87"/>
        <end position="287"/>
    </location>
</feature>
<dbReference type="PANTHER" id="PTHR10869">
    <property type="entry name" value="PROLYL 4-HYDROXYLASE ALPHA SUBUNIT"/>
    <property type="match status" value="1"/>
</dbReference>
<dbReference type="InParanoid" id="A0A1V8SVW8"/>
<dbReference type="Proteomes" id="UP000192596">
    <property type="component" value="Unassembled WGS sequence"/>
</dbReference>
<reference evidence="9" key="1">
    <citation type="submission" date="2017-03" db="EMBL/GenBank/DDBJ databases">
        <title>Genomes of endolithic fungi from Antarctica.</title>
        <authorList>
            <person name="Coleine C."/>
            <person name="Masonjones S."/>
            <person name="Stajich J.E."/>
        </authorList>
    </citation>
    <scope>NUCLEOTIDE SEQUENCE [LARGE SCALE GENOMIC DNA]</scope>
    <source>
        <strain evidence="9">CCFEE 5527</strain>
    </source>
</reference>
<evidence type="ECO:0000313" key="8">
    <source>
        <dbReference type="EMBL" id="OQO03325.1"/>
    </source>
</evidence>
<dbReference type="InterPro" id="IPR006620">
    <property type="entry name" value="Pro_4_hyd_alph"/>
</dbReference>
<dbReference type="InterPro" id="IPR044862">
    <property type="entry name" value="Pro_4_hyd_alph_FE2OG_OXY"/>
</dbReference>
<protein>
    <recommendedName>
        <fullName evidence="7">Prolyl 4-hydroxylase alpha subunit domain-containing protein</fullName>
    </recommendedName>
</protein>
<keyword evidence="5" id="KW-0408">Iron</keyword>
<evidence type="ECO:0000256" key="1">
    <source>
        <dbReference type="ARBA" id="ARBA00001961"/>
    </source>
</evidence>
<gene>
    <name evidence="8" type="ORF">B0A48_11581</name>
</gene>
<evidence type="ECO:0000256" key="3">
    <source>
        <dbReference type="ARBA" id="ARBA00022964"/>
    </source>
</evidence>
<keyword evidence="3" id="KW-0223">Dioxygenase</keyword>
<proteinExistence type="predicted"/>
<evidence type="ECO:0000256" key="2">
    <source>
        <dbReference type="ARBA" id="ARBA00022723"/>
    </source>
</evidence>
<comment type="caution">
    <text evidence="8">The sequence shown here is derived from an EMBL/GenBank/DDBJ whole genome shotgun (WGS) entry which is preliminary data.</text>
</comment>
<organism evidence="8 9">
    <name type="scientific">Cryoendolithus antarcticus</name>
    <dbReference type="NCBI Taxonomy" id="1507870"/>
    <lineage>
        <taxon>Eukaryota</taxon>
        <taxon>Fungi</taxon>
        <taxon>Dikarya</taxon>
        <taxon>Ascomycota</taxon>
        <taxon>Pezizomycotina</taxon>
        <taxon>Dothideomycetes</taxon>
        <taxon>Dothideomycetidae</taxon>
        <taxon>Cladosporiales</taxon>
        <taxon>Cladosporiaceae</taxon>
        <taxon>Cryoendolithus</taxon>
    </lineage>
</organism>
<keyword evidence="4" id="KW-0560">Oxidoreductase</keyword>
<evidence type="ECO:0000259" key="7">
    <source>
        <dbReference type="SMART" id="SM00702"/>
    </source>
</evidence>
<evidence type="ECO:0000256" key="4">
    <source>
        <dbReference type="ARBA" id="ARBA00023002"/>
    </source>
</evidence>
<dbReference type="InterPro" id="IPR045054">
    <property type="entry name" value="P4HA-like"/>
</dbReference>
<keyword evidence="6" id="KW-1133">Transmembrane helix</keyword>
<sequence length="291" mass="32373">MTASSRSKPSQQPYNWRTAIELVLAALVLYIIVGAPGLGATALSRYVADKPSTKTTGHVSNSTLVTPSPDLQCVEHTYQAHVYSTRPLIIYIDGFLNKSEARHLVDASTSRWQTSTVYNNGVETTDSTVRKSERALLTRDHIVQCLEARALAIQGWPADTYIEQLWTQRYNVSGHYAMHYDWASDSKIARRASTFNVYVQAPQRGGGTHFPRLPHPGRGSKWCKFIDCDVETDANDAGLGGVVFKPRAGAAVFWQNFDEEGRGFKETVHAGLPVLEGIKIGLNIWSWYQKT</sequence>
<evidence type="ECO:0000313" key="9">
    <source>
        <dbReference type="Proteomes" id="UP000192596"/>
    </source>
</evidence>
<dbReference type="SMART" id="SM00702">
    <property type="entry name" value="P4Hc"/>
    <property type="match status" value="1"/>
</dbReference>
<dbReference type="GO" id="GO:0031418">
    <property type="term" value="F:L-ascorbic acid binding"/>
    <property type="evidence" value="ECO:0007669"/>
    <property type="project" value="InterPro"/>
</dbReference>
<keyword evidence="2" id="KW-0479">Metal-binding</keyword>
<dbReference type="GO" id="GO:0005783">
    <property type="term" value="C:endoplasmic reticulum"/>
    <property type="evidence" value="ECO:0007669"/>
    <property type="project" value="TreeGrafter"/>
</dbReference>
<dbReference type="OrthoDB" id="420380at2759"/>
<dbReference type="STRING" id="1507870.A0A1V8SVW8"/>
<keyword evidence="6" id="KW-0472">Membrane</keyword>
<name>A0A1V8SVW8_9PEZI</name>
<dbReference type="GO" id="GO:0005506">
    <property type="term" value="F:iron ion binding"/>
    <property type="evidence" value="ECO:0007669"/>
    <property type="project" value="InterPro"/>
</dbReference>
<dbReference type="Gene3D" id="2.60.120.620">
    <property type="entry name" value="q2cbj1_9rhob like domain"/>
    <property type="match status" value="1"/>
</dbReference>
<feature type="transmembrane region" description="Helical" evidence="6">
    <location>
        <begin position="20"/>
        <end position="43"/>
    </location>
</feature>
<keyword evidence="6" id="KW-0812">Transmembrane</keyword>
<dbReference type="EMBL" id="NAJO01000025">
    <property type="protein sequence ID" value="OQO03325.1"/>
    <property type="molecule type" value="Genomic_DNA"/>
</dbReference>
<keyword evidence="9" id="KW-1185">Reference proteome</keyword>
<dbReference type="Pfam" id="PF13640">
    <property type="entry name" value="2OG-FeII_Oxy_3"/>
    <property type="match status" value="1"/>
</dbReference>
<accession>A0A1V8SVW8</accession>
<evidence type="ECO:0000256" key="5">
    <source>
        <dbReference type="ARBA" id="ARBA00023004"/>
    </source>
</evidence>
<dbReference type="PANTHER" id="PTHR10869:SF246">
    <property type="entry name" value="TRANSMEMBRANE PROLYL 4-HYDROXYLASE"/>
    <property type="match status" value="1"/>
</dbReference>